<feature type="transmembrane region" description="Helical" evidence="1">
    <location>
        <begin position="51"/>
        <end position="73"/>
    </location>
</feature>
<sequence>MKVRERKRTTKVKKRRDDAKRGVVGPTVFSFILFETQLLDIDDNMRQLDTFFSLFVSLLPVFSPSDSICFRTMRKMSDAARRVSSVKTRSTISEAEELEFTEKPSGSSEVQKHCLVNVIDCSNISFGRSDGGKVAKYQHLTIIHASQGTGICVL</sequence>
<comment type="caution">
    <text evidence="2">The sequence shown here is derived from an EMBL/GenBank/DDBJ whole genome shotgun (WGS) entry which is preliminary data.</text>
</comment>
<proteinExistence type="predicted"/>
<evidence type="ECO:0000313" key="3">
    <source>
        <dbReference type="Proteomes" id="UP000242180"/>
    </source>
</evidence>
<keyword evidence="1" id="KW-0472">Membrane</keyword>
<name>A0A1X2HKW1_SYNRA</name>
<keyword evidence="1" id="KW-0812">Transmembrane</keyword>
<accession>A0A1X2HKW1</accession>
<dbReference type="EMBL" id="MCGN01000002">
    <property type="protein sequence ID" value="ORY99867.1"/>
    <property type="molecule type" value="Genomic_DNA"/>
</dbReference>
<dbReference type="InParanoid" id="A0A1X2HKW1"/>
<evidence type="ECO:0000256" key="1">
    <source>
        <dbReference type="SAM" id="Phobius"/>
    </source>
</evidence>
<organism evidence="2 3">
    <name type="scientific">Syncephalastrum racemosum</name>
    <name type="common">Filamentous fungus</name>
    <dbReference type="NCBI Taxonomy" id="13706"/>
    <lineage>
        <taxon>Eukaryota</taxon>
        <taxon>Fungi</taxon>
        <taxon>Fungi incertae sedis</taxon>
        <taxon>Mucoromycota</taxon>
        <taxon>Mucoromycotina</taxon>
        <taxon>Mucoromycetes</taxon>
        <taxon>Mucorales</taxon>
        <taxon>Syncephalastraceae</taxon>
        <taxon>Syncephalastrum</taxon>
    </lineage>
</organism>
<evidence type="ECO:0000313" key="2">
    <source>
        <dbReference type="EMBL" id="ORY99867.1"/>
    </source>
</evidence>
<reference evidence="2 3" key="1">
    <citation type="submission" date="2016-07" db="EMBL/GenBank/DDBJ databases">
        <title>Pervasive Adenine N6-methylation of Active Genes in Fungi.</title>
        <authorList>
            <consortium name="DOE Joint Genome Institute"/>
            <person name="Mondo S.J."/>
            <person name="Dannebaum R.O."/>
            <person name="Kuo R.C."/>
            <person name="Labutti K."/>
            <person name="Haridas S."/>
            <person name="Kuo A."/>
            <person name="Salamov A."/>
            <person name="Ahrendt S.R."/>
            <person name="Lipzen A."/>
            <person name="Sullivan W."/>
            <person name="Andreopoulos W.B."/>
            <person name="Clum A."/>
            <person name="Lindquist E."/>
            <person name="Daum C."/>
            <person name="Ramamoorthy G.K."/>
            <person name="Gryganskyi A."/>
            <person name="Culley D."/>
            <person name="Magnuson J.K."/>
            <person name="James T.Y."/>
            <person name="O'Malley M.A."/>
            <person name="Stajich J.E."/>
            <person name="Spatafora J.W."/>
            <person name="Visel A."/>
            <person name="Grigoriev I.V."/>
        </authorList>
    </citation>
    <scope>NUCLEOTIDE SEQUENCE [LARGE SCALE GENOMIC DNA]</scope>
    <source>
        <strain evidence="2 3">NRRL 2496</strain>
    </source>
</reference>
<dbReference type="Proteomes" id="UP000242180">
    <property type="component" value="Unassembled WGS sequence"/>
</dbReference>
<gene>
    <name evidence="2" type="ORF">BCR43DRAFT_125235</name>
</gene>
<keyword evidence="3" id="KW-1185">Reference proteome</keyword>
<protein>
    <submittedName>
        <fullName evidence="2">Uncharacterized protein</fullName>
    </submittedName>
</protein>
<feature type="transmembrane region" description="Helical" evidence="1">
    <location>
        <begin position="21"/>
        <end position="39"/>
    </location>
</feature>
<keyword evidence="1" id="KW-1133">Transmembrane helix</keyword>
<dbReference type="AlphaFoldDB" id="A0A1X2HKW1"/>